<gene>
    <name evidence="1" type="ORF">DPMN_089863</name>
</gene>
<protein>
    <submittedName>
        <fullName evidence="1">Uncharacterized protein</fullName>
    </submittedName>
</protein>
<evidence type="ECO:0000313" key="2">
    <source>
        <dbReference type="Proteomes" id="UP000828390"/>
    </source>
</evidence>
<dbReference type="AlphaFoldDB" id="A0A9D4KWP6"/>
<evidence type="ECO:0000313" key="1">
    <source>
        <dbReference type="EMBL" id="KAH3847538.1"/>
    </source>
</evidence>
<reference evidence="1" key="2">
    <citation type="submission" date="2020-11" db="EMBL/GenBank/DDBJ databases">
        <authorList>
            <person name="McCartney M.A."/>
            <person name="Auch B."/>
            <person name="Kono T."/>
            <person name="Mallez S."/>
            <person name="Becker A."/>
            <person name="Gohl D.M."/>
            <person name="Silverstein K.A.T."/>
            <person name="Koren S."/>
            <person name="Bechman K.B."/>
            <person name="Herman A."/>
            <person name="Abrahante J.E."/>
            <person name="Garbe J."/>
        </authorList>
    </citation>
    <scope>NUCLEOTIDE SEQUENCE</scope>
    <source>
        <strain evidence="1">Duluth1</strain>
        <tissue evidence="1">Whole animal</tissue>
    </source>
</reference>
<name>A0A9D4KWP6_DREPO</name>
<dbReference type="EMBL" id="JAIWYP010000003">
    <property type="protein sequence ID" value="KAH3847538.1"/>
    <property type="molecule type" value="Genomic_DNA"/>
</dbReference>
<reference evidence="1" key="1">
    <citation type="journal article" date="2019" name="bioRxiv">
        <title>The Genome of the Zebra Mussel, Dreissena polymorpha: A Resource for Invasive Species Research.</title>
        <authorList>
            <person name="McCartney M.A."/>
            <person name="Auch B."/>
            <person name="Kono T."/>
            <person name="Mallez S."/>
            <person name="Zhang Y."/>
            <person name="Obille A."/>
            <person name="Becker A."/>
            <person name="Abrahante J.E."/>
            <person name="Garbe J."/>
            <person name="Badalamenti J.P."/>
            <person name="Herman A."/>
            <person name="Mangelson H."/>
            <person name="Liachko I."/>
            <person name="Sullivan S."/>
            <person name="Sone E.D."/>
            <person name="Koren S."/>
            <person name="Silverstein K.A.T."/>
            <person name="Beckman K.B."/>
            <person name="Gohl D.M."/>
        </authorList>
    </citation>
    <scope>NUCLEOTIDE SEQUENCE</scope>
    <source>
        <strain evidence="1">Duluth1</strain>
        <tissue evidence="1">Whole animal</tissue>
    </source>
</reference>
<accession>A0A9D4KWP6</accession>
<organism evidence="1 2">
    <name type="scientific">Dreissena polymorpha</name>
    <name type="common">Zebra mussel</name>
    <name type="synonym">Mytilus polymorpha</name>
    <dbReference type="NCBI Taxonomy" id="45954"/>
    <lineage>
        <taxon>Eukaryota</taxon>
        <taxon>Metazoa</taxon>
        <taxon>Spiralia</taxon>
        <taxon>Lophotrochozoa</taxon>
        <taxon>Mollusca</taxon>
        <taxon>Bivalvia</taxon>
        <taxon>Autobranchia</taxon>
        <taxon>Heteroconchia</taxon>
        <taxon>Euheterodonta</taxon>
        <taxon>Imparidentia</taxon>
        <taxon>Neoheterodontei</taxon>
        <taxon>Myida</taxon>
        <taxon>Dreissenoidea</taxon>
        <taxon>Dreissenidae</taxon>
        <taxon>Dreissena</taxon>
    </lineage>
</organism>
<keyword evidence="2" id="KW-1185">Reference proteome</keyword>
<dbReference type="Proteomes" id="UP000828390">
    <property type="component" value="Unassembled WGS sequence"/>
</dbReference>
<sequence>MNTFSPRWPPDMPKLFINRRTAMEHRCDPAADPEYKNSIFMQIYEGLKPRDRMSKPLNYRYSQFCTILGSTKP</sequence>
<proteinExistence type="predicted"/>
<comment type="caution">
    <text evidence="1">The sequence shown here is derived from an EMBL/GenBank/DDBJ whole genome shotgun (WGS) entry which is preliminary data.</text>
</comment>